<feature type="domain" description="N-acetyltransferase ESCO acetyl-transferase" evidence="13">
    <location>
        <begin position="773"/>
        <end position="841"/>
    </location>
</feature>
<feature type="compositionally biased region" description="Basic and acidic residues" evidence="11">
    <location>
        <begin position="136"/>
        <end position="147"/>
    </location>
</feature>
<feature type="compositionally biased region" description="Basic and acidic residues" evidence="11">
    <location>
        <begin position="462"/>
        <end position="475"/>
    </location>
</feature>
<feature type="compositionally biased region" description="Basic and acidic residues" evidence="11">
    <location>
        <begin position="186"/>
        <end position="210"/>
    </location>
</feature>
<dbReference type="Proteomes" id="UP000556165">
    <property type="component" value="Unassembled WGS sequence"/>
</dbReference>
<keyword evidence="9" id="KW-0012">Acyltransferase</keyword>
<feature type="non-terminal residue" evidence="14">
    <location>
        <position position="850"/>
    </location>
</feature>
<evidence type="ECO:0000256" key="2">
    <source>
        <dbReference type="ARBA" id="ARBA00005816"/>
    </source>
</evidence>
<keyword evidence="3 14" id="KW-0808">Transferase</keyword>
<dbReference type="GO" id="GO:0061733">
    <property type="term" value="F:protein-lysine-acetyltransferase activity"/>
    <property type="evidence" value="ECO:0007669"/>
    <property type="project" value="TreeGrafter"/>
</dbReference>
<feature type="compositionally biased region" description="Polar residues" evidence="11">
    <location>
        <begin position="211"/>
        <end position="224"/>
    </location>
</feature>
<protein>
    <submittedName>
        <fullName evidence="14">ESCO1 acetyltransferase</fullName>
    </submittedName>
</protein>
<comment type="catalytic activity">
    <reaction evidence="10">
        <text>L-lysyl-[protein] + acetyl-CoA = N(6)-acetyl-L-lysyl-[protein] + CoA + H(+)</text>
        <dbReference type="Rhea" id="RHEA:45948"/>
        <dbReference type="Rhea" id="RHEA-COMP:9752"/>
        <dbReference type="Rhea" id="RHEA-COMP:10731"/>
        <dbReference type="ChEBI" id="CHEBI:15378"/>
        <dbReference type="ChEBI" id="CHEBI:29969"/>
        <dbReference type="ChEBI" id="CHEBI:57287"/>
        <dbReference type="ChEBI" id="CHEBI:57288"/>
        <dbReference type="ChEBI" id="CHEBI:61930"/>
    </reaction>
</comment>
<dbReference type="InterPro" id="IPR028009">
    <property type="entry name" value="ESCO_Acetyltransf_dom"/>
</dbReference>
<evidence type="ECO:0000259" key="12">
    <source>
        <dbReference type="Pfam" id="PF13878"/>
    </source>
</evidence>
<dbReference type="Pfam" id="PF13880">
    <property type="entry name" value="Acetyltransf_13"/>
    <property type="match status" value="1"/>
</dbReference>
<evidence type="ECO:0000313" key="14">
    <source>
        <dbReference type="EMBL" id="NXW27960.1"/>
    </source>
</evidence>
<reference evidence="14 15" key="1">
    <citation type="submission" date="2019-09" db="EMBL/GenBank/DDBJ databases">
        <title>Bird 10,000 Genomes (B10K) Project - Family phase.</title>
        <authorList>
            <person name="Zhang G."/>
        </authorList>
    </citation>
    <scope>NUCLEOTIDE SEQUENCE [LARGE SCALE GENOMIC DNA]</scope>
    <source>
        <strain evidence="14">B10K-DU-009-16</strain>
        <tissue evidence="14">Muscle</tissue>
    </source>
</reference>
<dbReference type="PANTHER" id="PTHR45884">
    <property type="entry name" value="N-ACETYLTRANSFERASE ECO"/>
    <property type="match status" value="1"/>
</dbReference>
<dbReference type="InterPro" id="IPR028005">
    <property type="entry name" value="AcTrfase_ESCO_Znf_dom"/>
</dbReference>
<keyword evidence="6" id="KW-0862">Zinc</keyword>
<feature type="compositionally biased region" description="Basic and acidic residues" evidence="11">
    <location>
        <begin position="1"/>
        <end position="24"/>
    </location>
</feature>
<feature type="domain" description="N-acetyltransferase ESCO zinc-finger" evidence="12">
    <location>
        <begin position="624"/>
        <end position="653"/>
    </location>
</feature>
<evidence type="ECO:0000313" key="15">
    <source>
        <dbReference type="Proteomes" id="UP000556165"/>
    </source>
</evidence>
<evidence type="ECO:0000256" key="7">
    <source>
        <dbReference type="ARBA" id="ARBA00023242"/>
    </source>
</evidence>
<keyword evidence="7" id="KW-0539">Nucleus</keyword>
<evidence type="ECO:0000256" key="6">
    <source>
        <dbReference type="ARBA" id="ARBA00022833"/>
    </source>
</evidence>
<feature type="region of interest" description="Disordered" evidence="11">
    <location>
        <begin position="527"/>
        <end position="584"/>
    </location>
</feature>
<sequence>RPKLDKNSKPSSAKKEKEVSDTKHVSNKSKPNQCAVQEKTVLKTSVKSNSDNTNKPEPGTRMTTRSSGFNSNNKTVPDKKVQQQPKSTKNKEVCQKKSVQEIPKSKCVTAPNEPVMRRSQRLQQLTHVHVPARSLRNREVKEEKASEVKQSSQAKRHAQSVAAKVIKSAGEKKEQKTTKVKPNNTNEDKEIHVEVTSSLKEKKCKADNKNDNSNSLQHNLQGSSLCPDESNAEVKKDQTGPVSPIPRNTKKVETDSLKPNSKTVTKEKQQIHQNIKNNTKPKKTSQPSVSETNVAEQPENDAKSKRVSILELCEEIAGEIESDTVEVKKDSPNAEDSKTEEKHANVQLQQSETLTQKEPSQSTQCKRFFPSKKAMPVKCTLNGRNNSSNKNSKWTKIKLLKASNMKQSNLNSANTPKLSLLKDYPEVSEASQIATEAESSKAQGKLSLTGLSENESATCVQEKSDPSSERAGAKEVTLEIKQPTKRGAENGLLRNLTKHLCEPRPDEVSHFNYGVWWEGNFRLHLESSPESSPVKYVTAPKPSKQFKKEPGESEPQGLAPKQLTQTSFTNQTSETENRVPLSNPSLASKCSNFLPSEEHIQKLKEAGKDGDKQMIIVSNTLLRFGAISCNICGMLYTASNPEDETQHLLFHNQFISAVKYVGWKKERILAEYPDGKIIMVLPDDPKYALKKVEEIREMVDNDLGFQQAPLMCYSRTKTLLFISNDKKVIGCLIAEHIQWGYRVIEEKVPEVSSENEKVIFERQKAWCCSTSPEPAICGISRIWVFSMMRRKKIASRMIECLRSNFIYGSYLSKEEIAFSDPTPDGKLFATQYCGTGQFLVYNFLNGQHQT</sequence>
<dbReference type="Pfam" id="PF13878">
    <property type="entry name" value="zf-C2H2_3"/>
    <property type="match status" value="1"/>
</dbReference>
<feature type="region of interest" description="Disordered" evidence="11">
    <location>
        <begin position="453"/>
        <end position="475"/>
    </location>
</feature>
<dbReference type="GO" id="GO:0008270">
    <property type="term" value="F:zinc ion binding"/>
    <property type="evidence" value="ECO:0007669"/>
    <property type="project" value="UniProtKB-KW"/>
</dbReference>
<dbReference type="AlphaFoldDB" id="A0A7L4ATF0"/>
<feature type="region of interest" description="Disordered" evidence="11">
    <location>
        <begin position="320"/>
        <end position="365"/>
    </location>
</feature>
<dbReference type="GO" id="GO:0005634">
    <property type="term" value="C:nucleus"/>
    <property type="evidence" value="ECO:0007669"/>
    <property type="project" value="UniProtKB-SubCell"/>
</dbReference>
<comment type="similarity">
    <text evidence="2">Belongs to the acetyltransferase family. ECO subfamily.</text>
</comment>
<feature type="compositionally biased region" description="Polar residues" evidence="11">
    <location>
        <begin position="271"/>
        <end position="295"/>
    </location>
</feature>
<feature type="region of interest" description="Disordered" evidence="11">
    <location>
        <begin position="129"/>
        <end position="307"/>
    </location>
</feature>
<evidence type="ECO:0000256" key="10">
    <source>
        <dbReference type="ARBA" id="ARBA00047902"/>
    </source>
</evidence>
<dbReference type="GO" id="GO:0000785">
    <property type="term" value="C:chromatin"/>
    <property type="evidence" value="ECO:0007669"/>
    <property type="project" value="TreeGrafter"/>
</dbReference>
<feature type="region of interest" description="Disordered" evidence="11">
    <location>
        <begin position="1"/>
        <end position="100"/>
    </location>
</feature>
<dbReference type="EMBL" id="VZZW01000085">
    <property type="protein sequence ID" value="NXW27960.1"/>
    <property type="molecule type" value="Genomic_DNA"/>
</dbReference>
<comment type="subcellular location">
    <subcellularLocation>
        <location evidence="1">Nucleus</location>
    </subcellularLocation>
</comment>
<name>A0A7L4ATF0_9CHAR</name>
<evidence type="ECO:0000256" key="9">
    <source>
        <dbReference type="ARBA" id="ARBA00023315"/>
    </source>
</evidence>
<keyword evidence="15" id="KW-1185">Reference proteome</keyword>
<dbReference type="GO" id="GO:0007064">
    <property type="term" value="P:mitotic sister chromatid cohesion"/>
    <property type="evidence" value="ECO:0007669"/>
    <property type="project" value="TreeGrafter"/>
</dbReference>
<feature type="compositionally biased region" description="Polar residues" evidence="11">
    <location>
        <begin position="42"/>
        <end position="75"/>
    </location>
</feature>
<evidence type="ECO:0000256" key="3">
    <source>
        <dbReference type="ARBA" id="ARBA00022679"/>
    </source>
</evidence>
<keyword evidence="4" id="KW-0479">Metal-binding</keyword>
<gene>
    <name evidence="14" type="primary">Esco1</name>
    <name evidence="14" type="ORF">PHASIM_R07953</name>
</gene>
<feature type="compositionally biased region" description="Polar residues" evidence="11">
    <location>
        <begin position="562"/>
        <end position="584"/>
    </location>
</feature>
<keyword evidence="8" id="KW-0131">Cell cycle</keyword>
<dbReference type="PANTHER" id="PTHR45884:SF1">
    <property type="entry name" value="N-ACETYLTRANSFERASE ESCO1"/>
    <property type="match status" value="1"/>
</dbReference>
<evidence type="ECO:0000256" key="4">
    <source>
        <dbReference type="ARBA" id="ARBA00022723"/>
    </source>
</evidence>
<evidence type="ECO:0000256" key="1">
    <source>
        <dbReference type="ARBA" id="ARBA00004123"/>
    </source>
</evidence>
<evidence type="ECO:0000256" key="8">
    <source>
        <dbReference type="ARBA" id="ARBA00023306"/>
    </source>
</evidence>
<proteinExistence type="inferred from homology"/>
<keyword evidence="5" id="KW-0863">Zinc-finger</keyword>
<feature type="compositionally biased region" description="Basic and acidic residues" evidence="11">
    <location>
        <begin position="325"/>
        <end position="344"/>
    </location>
</feature>
<accession>A0A7L4ATF0</accession>
<evidence type="ECO:0000256" key="5">
    <source>
        <dbReference type="ARBA" id="ARBA00022771"/>
    </source>
</evidence>
<evidence type="ECO:0000256" key="11">
    <source>
        <dbReference type="SAM" id="MobiDB-lite"/>
    </source>
</evidence>
<evidence type="ECO:0000259" key="13">
    <source>
        <dbReference type="Pfam" id="PF13880"/>
    </source>
</evidence>
<organism evidence="14 15">
    <name type="scientific">Phaetusa simplex</name>
    <name type="common">large-billed tern</name>
    <dbReference type="NCBI Taxonomy" id="297813"/>
    <lineage>
        <taxon>Eukaryota</taxon>
        <taxon>Metazoa</taxon>
        <taxon>Chordata</taxon>
        <taxon>Craniata</taxon>
        <taxon>Vertebrata</taxon>
        <taxon>Euteleostomi</taxon>
        <taxon>Archelosauria</taxon>
        <taxon>Archosauria</taxon>
        <taxon>Dinosauria</taxon>
        <taxon>Saurischia</taxon>
        <taxon>Theropoda</taxon>
        <taxon>Coelurosauria</taxon>
        <taxon>Aves</taxon>
        <taxon>Neognathae</taxon>
        <taxon>Neoaves</taxon>
        <taxon>Charadriiformes</taxon>
        <taxon>Laridae</taxon>
        <taxon>Phaetusa</taxon>
    </lineage>
</organism>
<feature type="compositionally biased region" description="Polar residues" evidence="11">
    <location>
        <begin position="346"/>
        <end position="365"/>
    </location>
</feature>
<feature type="compositionally biased region" description="Basic and acidic residues" evidence="11">
    <location>
        <begin position="89"/>
        <end position="99"/>
    </location>
</feature>
<feature type="non-terminal residue" evidence="14">
    <location>
        <position position="1"/>
    </location>
</feature>
<comment type="caution">
    <text evidence="14">The sequence shown here is derived from an EMBL/GenBank/DDBJ whole genome shotgun (WGS) entry which is preliminary data.</text>
</comment>